<dbReference type="InterPro" id="IPR001926">
    <property type="entry name" value="TrpB-like_PALP"/>
</dbReference>
<dbReference type="AlphaFoldDB" id="A0A382PL82"/>
<dbReference type="InterPro" id="IPR036052">
    <property type="entry name" value="TrpB-like_PALP_sf"/>
</dbReference>
<sequence>MPDTQTKEKIDILRYIGAELRLVPAKPYKDPDNFVKYSGRLAEEISKKNNGNVLWANQFDNLANYLGHYKTTGQEIWEQTHGKIDGFICSSGTGGTIAGVGK</sequence>
<feature type="non-terminal residue" evidence="2">
    <location>
        <position position="102"/>
    </location>
</feature>
<organism evidence="2">
    <name type="scientific">marine metagenome</name>
    <dbReference type="NCBI Taxonomy" id="408172"/>
    <lineage>
        <taxon>unclassified sequences</taxon>
        <taxon>metagenomes</taxon>
        <taxon>ecological metagenomes</taxon>
    </lineage>
</organism>
<accession>A0A382PL82</accession>
<dbReference type="Gene3D" id="3.40.50.1100">
    <property type="match status" value="2"/>
</dbReference>
<dbReference type="InterPro" id="IPR050214">
    <property type="entry name" value="Cys_Synth/Cystath_Beta-Synth"/>
</dbReference>
<dbReference type="EMBL" id="UINC01108221">
    <property type="protein sequence ID" value="SVC74159.1"/>
    <property type="molecule type" value="Genomic_DNA"/>
</dbReference>
<reference evidence="2" key="1">
    <citation type="submission" date="2018-05" db="EMBL/GenBank/DDBJ databases">
        <authorList>
            <person name="Lanie J.A."/>
            <person name="Ng W.-L."/>
            <person name="Kazmierczak K.M."/>
            <person name="Andrzejewski T.M."/>
            <person name="Davidsen T.M."/>
            <person name="Wayne K.J."/>
            <person name="Tettelin H."/>
            <person name="Glass J.I."/>
            <person name="Rusch D."/>
            <person name="Podicherti R."/>
            <person name="Tsui H.-C.T."/>
            <person name="Winkler M.E."/>
        </authorList>
    </citation>
    <scope>NUCLEOTIDE SEQUENCE</scope>
</reference>
<evidence type="ECO:0000313" key="2">
    <source>
        <dbReference type="EMBL" id="SVC74159.1"/>
    </source>
</evidence>
<name>A0A382PL82_9ZZZZ</name>
<proteinExistence type="predicted"/>
<dbReference type="PANTHER" id="PTHR10314">
    <property type="entry name" value="CYSTATHIONINE BETA-SYNTHASE"/>
    <property type="match status" value="1"/>
</dbReference>
<gene>
    <name evidence="2" type="ORF">METZ01_LOCUS327013</name>
</gene>
<evidence type="ECO:0000259" key="1">
    <source>
        <dbReference type="Pfam" id="PF00291"/>
    </source>
</evidence>
<feature type="domain" description="Tryptophan synthase beta chain-like PALP" evidence="1">
    <location>
        <begin position="1"/>
        <end position="101"/>
    </location>
</feature>
<dbReference type="SUPFAM" id="SSF53686">
    <property type="entry name" value="Tryptophan synthase beta subunit-like PLP-dependent enzymes"/>
    <property type="match status" value="1"/>
</dbReference>
<protein>
    <recommendedName>
        <fullName evidence="1">Tryptophan synthase beta chain-like PALP domain-containing protein</fullName>
    </recommendedName>
</protein>
<dbReference type="Pfam" id="PF00291">
    <property type="entry name" value="PALP"/>
    <property type="match status" value="1"/>
</dbReference>